<evidence type="ECO:0000256" key="4">
    <source>
        <dbReference type="ARBA" id="ARBA00023136"/>
    </source>
</evidence>
<evidence type="ECO:0000256" key="1">
    <source>
        <dbReference type="ARBA" id="ARBA00004370"/>
    </source>
</evidence>
<dbReference type="OMA" id="ANTGINE"/>
<evidence type="ECO:0000256" key="3">
    <source>
        <dbReference type="ARBA" id="ARBA00022989"/>
    </source>
</evidence>
<evidence type="ECO:0000313" key="8">
    <source>
        <dbReference type="Proteomes" id="UP000013827"/>
    </source>
</evidence>
<dbReference type="InterPro" id="IPR018303">
    <property type="entry name" value="ATPase_P-typ_P_site"/>
</dbReference>
<name>A0A0D3IPX9_EMIH1</name>
<proteinExistence type="predicted"/>
<dbReference type="InterPro" id="IPR023298">
    <property type="entry name" value="ATPase_P-typ_TM_dom_sf"/>
</dbReference>
<accession>A0A0D3IPX9</accession>
<dbReference type="KEGG" id="ehx:EMIHUDRAFT_459573"/>
<comment type="subcellular location">
    <subcellularLocation>
        <location evidence="1">Membrane</location>
    </subcellularLocation>
</comment>
<dbReference type="GO" id="GO:0005802">
    <property type="term" value="C:trans-Golgi network"/>
    <property type="evidence" value="ECO:0007669"/>
    <property type="project" value="TreeGrafter"/>
</dbReference>
<dbReference type="InterPro" id="IPR008250">
    <property type="entry name" value="ATPase_P-typ_transduc_dom_A_sf"/>
</dbReference>
<evidence type="ECO:0000256" key="5">
    <source>
        <dbReference type="SAM" id="MobiDB-lite"/>
    </source>
</evidence>
<feature type="domain" description="P-type ATPase N-terminal" evidence="6">
    <location>
        <begin position="90"/>
        <end position="146"/>
    </location>
</feature>
<dbReference type="GO" id="GO:0140326">
    <property type="term" value="F:ATPase-coupled intramembrane lipid transporter activity"/>
    <property type="evidence" value="ECO:0007669"/>
    <property type="project" value="TreeGrafter"/>
</dbReference>
<feature type="region of interest" description="Disordered" evidence="5">
    <location>
        <begin position="1"/>
        <end position="58"/>
    </location>
</feature>
<feature type="region of interest" description="Disordered" evidence="5">
    <location>
        <begin position="343"/>
        <end position="384"/>
    </location>
</feature>
<keyword evidence="4" id="KW-0472">Membrane</keyword>
<dbReference type="SUPFAM" id="SSF81665">
    <property type="entry name" value="Calcium ATPase, transmembrane domain M"/>
    <property type="match status" value="1"/>
</dbReference>
<dbReference type="HOGENOM" id="CLU_035552_0_0_1"/>
<dbReference type="GO" id="GO:0005768">
    <property type="term" value="C:endosome"/>
    <property type="evidence" value="ECO:0007669"/>
    <property type="project" value="TreeGrafter"/>
</dbReference>
<reference evidence="8" key="1">
    <citation type="journal article" date="2013" name="Nature">
        <title>Pan genome of the phytoplankton Emiliania underpins its global distribution.</title>
        <authorList>
            <person name="Read B.A."/>
            <person name="Kegel J."/>
            <person name="Klute M.J."/>
            <person name="Kuo A."/>
            <person name="Lefebvre S.C."/>
            <person name="Maumus F."/>
            <person name="Mayer C."/>
            <person name="Miller J."/>
            <person name="Monier A."/>
            <person name="Salamov A."/>
            <person name="Young J."/>
            <person name="Aguilar M."/>
            <person name="Claverie J.M."/>
            <person name="Frickenhaus S."/>
            <person name="Gonzalez K."/>
            <person name="Herman E.K."/>
            <person name="Lin Y.C."/>
            <person name="Napier J."/>
            <person name="Ogata H."/>
            <person name="Sarno A.F."/>
            <person name="Shmutz J."/>
            <person name="Schroeder D."/>
            <person name="de Vargas C."/>
            <person name="Verret F."/>
            <person name="von Dassow P."/>
            <person name="Valentin K."/>
            <person name="Van de Peer Y."/>
            <person name="Wheeler G."/>
            <person name="Dacks J.B."/>
            <person name="Delwiche C.F."/>
            <person name="Dyhrman S.T."/>
            <person name="Glockner G."/>
            <person name="John U."/>
            <person name="Richards T."/>
            <person name="Worden A.Z."/>
            <person name="Zhang X."/>
            <person name="Grigoriev I.V."/>
            <person name="Allen A.E."/>
            <person name="Bidle K."/>
            <person name="Borodovsky M."/>
            <person name="Bowler C."/>
            <person name="Brownlee C."/>
            <person name="Cock J.M."/>
            <person name="Elias M."/>
            <person name="Gladyshev V.N."/>
            <person name="Groth M."/>
            <person name="Guda C."/>
            <person name="Hadaegh A."/>
            <person name="Iglesias-Rodriguez M.D."/>
            <person name="Jenkins J."/>
            <person name="Jones B.M."/>
            <person name="Lawson T."/>
            <person name="Leese F."/>
            <person name="Lindquist E."/>
            <person name="Lobanov A."/>
            <person name="Lomsadze A."/>
            <person name="Malik S.B."/>
            <person name="Marsh M.E."/>
            <person name="Mackinder L."/>
            <person name="Mock T."/>
            <person name="Mueller-Roeber B."/>
            <person name="Pagarete A."/>
            <person name="Parker M."/>
            <person name="Probert I."/>
            <person name="Quesneville H."/>
            <person name="Raines C."/>
            <person name="Rensing S.A."/>
            <person name="Riano-Pachon D.M."/>
            <person name="Richier S."/>
            <person name="Rokitta S."/>
            <person name="Shiraiwa Y."/>
            <person name="Soanes D.M."/>
            <person name="van der Giezen M."/>
            <person name="Wahlund T.M."/>
            <person name="Williams B."/>
            <person name="Wilson W."/>
            <person name="Wolfe G."/>
            <person name="Wurch L.L."/>
        </authorList>
    </citation>
    <scope>NUCLEOTIDE SEQUENCE</scope>
</reference>
<evidence type="ECO:0000259" key="6">
    <source>
        <dbReference type="Pfam" id="PF16209"/>
    </source>
</evidence>
<dbReference type="InterPro" id="IPR032631">
    <property type="entry name" value="P-type_ATPase_N"/>
</dbReference>
<keyword evidence="3" id="KW-1133">Transmembrane helix</keyword>
<evidence type="ECO:0000313" key="7">
    <source>
        <dbReference type="EnsemblProtists" id="EOD13314"/>
    </source>
</evidence>
<dbReference type="Gene3D" id="2.70.150.10">
    <property type="entry name" value="Calcium-transporting ATPase, cytoplasmic transduction domain A"/>
    <property type="match status" value="1"/>
</dbReference>
<dbReference type="PANTHER" id="PTHR24092:SF5">
    <property type="entry name" value="PHOSPHOLIPID-TRANSPORTING ATPASE"/>
    <property type="match status" value="1"/>
</dbReference>
<dbReference type="Proteomes" id="UP000013827">
    <property type="component" value="Unassembled WGS sequence"/>
</dbReference>
<dbReference type="Pfam" id="PF16209">
    <property type="entry name" value="PhoLip_ATPase_N"/>
    <property type="match status" value="1"/>
</dbReference>
<dbReference type="GO" id="GO:0006897">
    <property type="term" value="P:endocytosis"/>
    <property type="evidence" value="ECO:0007669"/>
    <property type="project" value="TreeGrafter"/>
</dbReference>
<protein>
    <recommendedName>
        <fullName evidence="6">P-type ATPase N-terminal domain-containing protein</fullName>
    </recommendedName>
</protein>
<feature type="region of interest" description="Disordered" evidence="5">
    <location>
        <begin position="238"/>
        <end position="312"/>
    </location>
</feature>
<evidence type="ECO:0000256" key="2">
    <source>
        <dbReference type="ARBA" id="ARBA00022692"/>
    </source>
</evidence>
<dbReference type="EnsemblProtists" id="EOD13314">
    <property type="protein sequence ID" value="EOD13314"/>
    <property type="gene ID" value="EMIHUDRAFT_459573"/>
</dbReference>
<organism evidence="7 8">
    <name type="scientific">Emiliania huxleyi (strain CCMP1516)</name>
    <dbReference type="NCBI Taxonomy" id="280463"/>
    <lineage>
        <taxon>Eukaryota</taxon>
        <taxon>Haptista</taxon>
        <taxon>Haptophyta</taxon>
        <taxon>Prymnesiophyceae</taxon>
        <taxon>Isochrysidales</taxon>
        <taxon>Noelaerhabdaceae</taxon>
        <taxon>Emiliania</taxon>
    </lineage>
</organism>
<dbReference type="PaxDb" id="2903-EOD13314"/>
<dbReference type="GO" id="GO:0045332">
    <property type="term" value="P:phospholipid translocation"/>
    <property type="evidence" value="ECO:0007669"/>
    <property type="project" value="TreeGrafter"/>
</dbReference>
<dbReference type="RefSeq" id="XP_005765743.1">
    <property type="nucleotide sequence ID" value="XM_005765686.1"/>
</dbReference>
<dbReference type="PROSITE" id="PS00154">
    <property type="entry name" value="ATPASE_E1_E2"/>
    <property type="match status" value="1"/>
</dbReference>
<reference evidence="7" key="2">
    <citation type="submission" date="2024-10" db="UniProtKB">
        <authorList>
            <consortium name="EnsemblProtists"/>
        </authorList>
    </citation>
    <scope>IDENTIFICATION</scope>
</reference>
<dbReference type="eggNOG" id="KOG0210">
    <property type="taxonomic scope" value="Eukaryota"/>
</dbReference>
<dbReference type="GO" id="GO:0005886">
    <property type="term" value="C:plasma membrane"/>
    <property type="evidence" value="ECO:0007669"/>
    <property type="project" value="TreeGrafter"/>
</dbReference>
<keyword evidence="2" id="KW-0812">Transmembrane</keyword>
<dbReference type="STRING" id="2903.R1DX64"/>
<keyword evidence="8" id="KW-1185">Reference proteome</keyword>
<dbReference type="SUPFAM" id="SSF81653">
    <property type="entry name" value="Calcium ATPase, transduction domain A"/>
    <property type="match status" value="1"/>
</dbReference>
<dbReference type="GO" id="GO:0006890">
    <property type="term" value="P:retrograde vesicle-mediated transport, Golgi to endoplasmic reticulum"/>
    <property type="evidence" value="ECO:0007669"/>
    <property type="project" value="TreeGrafter"/>
</dbReference>
<dbReference type="PANTHER" id="PTHR24092">
    <property type="entry name" value="PROBABLE PHOSPHOLIPID-TRANSPORTING ATPASE"/>
    <property type="match status" value="1"/>
</dbReference>
<sequence>MDEFSSPYIQFEGGAKPRPAGLSSGGTAPRVSASAQPPPPPSATHARGSRESLADGGARRRGAFARACRWCCGKREPEARHIRLNATRPTPRRYARNLVVNTKYSFFSFVPKVLYEQFSQFFNLYFLVVALSQLFPPLQIGLLFTYIAPLAFVLAVTMCKEGFDDYKRYRTDREINTELYTRLTPGGGDVTVAAQDISVGHVLRVRANQRVPADLLLLRTKESSGILFLRTDQLDGEEEAGSCASRGTSHRRESRQALAEASGGVYAPEPTADIYAFEGDPRPGPKRTSGQAHLAPAPPGDLTLSDSEGDATEPLSLDNTLWAGTVLASGEALALVLYTGTDTRGAMNSAPPRSKAGSALAKECQPPRKGAPSEARADESTSHPPGCSAKVLFGLTASTALAMVAVPFIQRAASSRLASAEMSQQLLQALERRALLDFCRFLLLFSSIIPISLRVALDMAKLVYKLQMTSDARMPGLQVRSSTLPEELGGIDFLLTDKTGTLTRNEMLFRKLHLGFAFLSPQ</sequence>
<dbReference type="AlphaFoldDB" id="A0A0D3IPX9"/>
<dbReference type="GeneID" id="17259463"/>